<evidence type="ECO:0000259" key="1">
    <source>
        <dbReference type="Pfam" id="PF13191"/>
    </source>
</evidence>
<gene>
    <name evidence="2" type="ORF">GCM10023086_76280</name>
</gene>
<dbReference type="InterPro" id="IPR011047">
    <property type="entry name" value="Quinoprotein_ADH-like_sf"/>
</dbReference>
<feature type="domain" description="Orc1-like AAA ATPase" evidence="1">
    <location>
        <begin position="315"/>
        <end position="451"/>
    </location>
</feature>
<organism evidence="2 3">
    <name type="scientific">Streptomyces venetus</name>
    <dbReference type="NCBI Taxonomy" id="1701086"/>
    <lineage>
        <taxon>Bacteria</taxon>
        <taxon>Bacillati</taxon>
        <taxon>Actinomycetota</taxon>
        <taxon>Actinomycetes</taxon>
        <taxon>Kitasatosporales</taxon>
        <taxon>Streptomycetaceae</taxon>
        <taxon>Streptomyces</taxon>
    </lineage>
</organism>
<dbReference type="Gene3D" id="2.130.10.10">
    <property type="entry name" value="YVTN repeat-like/Quinoprotein amine dehydrogenase"/>
    <property type="match status" value="2"/>
</dbReference>
<keyword evidence="3" id="KW-1185">Reference proteome</keyword>
<dbReference type="EMBL" id="BAABET010000021">
    <property type="protein sequence ID" value="GAA4340645.1"/>
    <property type="molecule type" value="Genomic_DNA"/>
</dbReference>
<evidence type="ECO:0000313" key="2">
    <source>
        <dbReference type="EMBL" id="GAA4340645.1"/>
    </source>
</evidence>
<sequence>MSTEELDGVVRRRLIVVAIDGYDNQPDGFERAIAEQVDRITGWLADPSLGPDRRFEVSRAPSVRTVDELRDFLRSESLAAASYQEAVVVYITGHGLRRDATRHFLTLPETEPDRPFATAFPTSELITAILDSEAEHVMVLVDSCFSGILRAELQPLLLALSDDRRRHHGLAVVTAGDFKEQPLVGSFTLRLALARERMLDEAAGYTASHLSYAEWEQLLHQVGQHDNGQEKDLISTEWIVPNSRQQQLSACLPNPRYRPLQSTASPALRQLALTSAAGIETEAGDEPAQGSLDEFWLERASGRAAADDPGWYFSGRAELMTHMTGFLHGTAGVLIVTGAAGSGKSALLARLVTLSDPDFVTDPHHEAMVANIAPQLRPAPKSVDVAVMARSKSVRTVVEDLLTALGGEDGTQRGAHRELPLQALVRLVSGQSDELARPVTVVIDALDEAEDPLALVNDVILPLARLRSPDRGSAVRLLLGIRSSPVVSHMTDEHLHDGRADQLLRQLTESLSAEDSPAQVLRTDDPDSVGDIAAYVATLLLAPADSPYQGAPEAAAEASRAVAAAVAPSFLDARIAADQLRRAEARQDLTEEKWLERLADGTAGLLREDIKAVSLSTNVPAALLVAALRATAFAPGAGMPWAEVWPTATAALVAHEYGSDYASPDAADGAIRRLRSSRLTGYLATAEEDARAVYRPVHQRLADLLVRDHDWLLAPPSATGSRWWRPVAESQPLVTAHAAIAEALAGLVRRSRPHLTHPYIRRHFLQHAAAGKVLIDEGVPLELLAQETSGALRAHLGLPLPAADPSRRTLTAAGIIEPYLDDSVDFTSRLSSIVFHWNVQREVPDGLPTAPVWSRWTAPTNVVAPPFRHTAALCVLPTMDGRTLIAVAAAEEASLRVWDAATGERTADLDGGEHPDGLRPIRATGGRTFLVSLDTSGVKIFDPTSGQIITTVSLPGAVEVHVLEDGFALWKLFIRTQSAAYLWRPSPRHARSSARHARSGKLVEASGFPPVKPWHGSRTTAVVRRASGHALVAATTTEGIRLWDPVAGLVAQAPFGGRTAATPTAVARPEKDDLLLVENGRVGRYMEVWNPFTRVRTAQLDGGGRGAVALAGGTGLARVMRGRLVVRDFDTGKERYFDADVPTVDALAVSEGPAARRVFSAGSQGIRVWDLDGEIEAEAHPDVRRSRGTQYRTARAAPPLLHMRLLTRARIPREGADAAVDVLALGTSTGLEIYDAVTGEELKRINIGEVIAVQSLPSAPRTALVAVTGRRSWTILDLVSGHPVASMHVSQLGGGPSCMALTPAGGPMLVIAERPRPATFRYFEWDADAGEVVDSAVVSDWEVGRPTSLVAVPPRWTGDLGVVAAATAEGISLVDMASGDCAGTLPLPDLWVDPQHLCSFTAQGRNLLAASTSKAVRGRGIKTNGAAIHVWDTVDGTLLATWASPDTLALTGLDLPDGRTLLASGDAGGVRIWDPWTGSLRHSLLTGAPVHALAAGSGPRGTVLHIHGPAGLATVAVDERLL</sequence>
<dbReference type="Pfam" id="PF13191">
    <property type="entry name" value="AAA_16"/>
    <property type="match status" value="1"/>
</dbReference>
<evidence type="ECO:0000313" key="3">
    <source>
        <dbReference type="Proteomes" id="UP001501115"/>
    </source>
</evidence>
<dbReference type="Proteomes" id="UP001501115">
    <property type="component" value="Unassembled WGS sequence"/>
</dbReference>
<dbReference type="SUPFAM" id="SSF50998">
    <property type="entry name" value="Quinoprotein alcohol dehydrogenase-like"/>
    <property type="match status" value="2"/>
</dbReference>
<dbReference type="InterPro" id="IPR015943">
    <property type="entry name" value="WD40/YVTN_repeat-like_dom_sf"/>
</dbReference>
<accession>A0ABP8HL26</accession>
<dbReference type="SUPFAM" id="SSF52540">
    <property type="entry name" value="P-loop containing nucleoside triphosphate hydrolases"/>
    <property type="match status" value="1"/>
</dbReference>
<dbReference type="RefSeq" id="WP_345666326.1">
    <property type="nucleotide sequence ID" value="NZ_BAABET010000021.1"/>
</dbReference>
<dbReference type="InterPro" id="IPR027417">
    <property type="entry name" value="P-loop_NTPase"/>
</dbReference>
<reference evidence="3" key="1">
    <citation type="journal article" date="2019" name="Int. J. Syst. Evol. Microbiol.">
        <title>The Global Catalogue of Microorganisms (GCM) 10K type strain sequencing project: providing services to taxonomists for standard genome sequencing and annotation.</title>
        <authorList>
            <consortium name="The Broad Institute Genomics Platform"/>
            <consortium name="The Broad Institute Genome Sequencing Center for Infectious Disease"/>
            <person name="Wu L."/>
            <person name="Ma J."/>
        </authorList>
    </citation>
    <scope>NUCLEOTIDE SEQUENCE [LARGE SCALE GENOMIC DNA]</scope>
    <source>
        <strain evidence="3">JCM 31290</strain>
    </source>
</reference>
<comment type="caution">
    <text evidence="2">The sequence shown here is derived from an EMBL/GenBank/DDBJ whole genome shotgun (WGS) entry which is preliminary data.</text>
</comment>
<proteinExistence type="predicted"/>
<name>A0ABP8HL26_9ACTN</name>
<dbReference type="InterPro" id="IPR041664">
    <property type="entry name" value="AAA_16"/>
</dbReference>
<protein>
    <recommendedName>
        <fullName evidence="1">Orc1-like AAA ATPase domain-containing protein</fullName>
    </recommendedName>
</protein>